<reference evidence="1" key="2">
    <citation type="submission" date="2015-03" db="EMBL/GenBank/DDBJ databases">
        <authorList>
            <person name="Chow C.-E.T."/>
            <person name="Winget D.M."/>
            <person name="White R.A.III."/>
            <person name="Hallam S.J."/>
            <person name="Suttle C.A."/>
        </authorList>
    </citation>
    <scope>NUCLEOTIDE SEQUENCE</scope>
    <source>
        <strain evidence="1">Anoxic2_3</strain>
    </source>
</reference>
<sequence>MTSISSSSAMSLLNSSGNSTNTAICFQPSCALSWICASLHPFNSSAKTSL</sequence>
<proteinExistence type="predicted"/>
<dbReference type="EMBL" id="KR029587">
    <property type="protein sequence ID" value="AKH46834.1"/>
    <property type="molecule type" value="Genomic_DNA"/>
</dbReference>
<reference evidence="1" key="1">
    <citation type="journal article" date="2015" name="Front. Microbiol.">
        <title>Combining genomic sequencing methods to explore viral diversity and reveal potential virus-host interactions.</title>
        <authorList>
            <person name="Chow C.E."/>
            <person name="Winget D.M."/>
            <person name="White R.A.III."/>
            <person name="Hallam S.J."/>
            <person name="Suttle C.A."/>
        </authorList>
    </citation>
    <scope>NUCLEOTIDE SEQUENCE</scope>
    <source>
        <strain evidence="1">Anoxic2_3</strain>
    </source>
</reference>
<protein>
    <submittedName>
        <fullName evidence="1">Uncharacterized protein</fullName>
    </submittedName>
</protein>
<name>A0A0F7L2N7_9VIRU</name>
<evidence type="ECO:0000313" key="1">
    <source>
        <dbReference type="EMBL" id="AKH46834.1"/>
    </source>
</evidence>
<organism evidence="1">
    <name type="scientific">uncultured marine virus</name>
    <dbReference type="NCBI Taxonomy" id="186617"/>
    <lineage>
        <taxon>Viruses</taxon>
        <taxon>environmental samples</taxon>
    </lineage>
</organism>
<accession>A0A0F7L2N7</accession>